<evidence type="ECO:0000313" key="3">
    <source>
        <dbReference type="Proteomes" id="UP000826195"/>
    </source>
</evidence>
<feature type="region of interest" description="Disordered" evidence="1">
    <location>
        <begin position="84"/>
        <end position="108"/>
    </location>
</feature>
<keyword evidence="3" id="KW-1185">Reference proteome</keyword>
<dbReference type="AlphaFoldDB" id="A0AAV7J4K5"/>
<proteinExistence type="predicted"/>
<evidence type="ECO:0000256" key="1">
    <source>
        <dbReference type="SAM" id="MobiDB-lite"/>
    </source>
</evidence>
<reference evidence="2 3" key="1">
    <citation type="journal article" date="2021" name="J. Hered.">
        <title>A chromosome-level genome assembly of the parasitoid wasp, Cotesia glomerata (Hymenoptera: Braconidae).</title>
        <authorList>
            <person name="Pinto B.J."/>
            <person name="Weis J.J."/>
            <person name="Gamble T."/>
            <person name="Ode P.J."/>
            <person name="Paul R."/>
            <person name="Zaspel J.M."/>
        </authorList>
    </citation>
    <scope>NUCLEOTIDE SEQUENCE [LARGE SCALE GENOMIC DNA]</scope>
    <source>
        <strain evidence="2">CgM1</strain>
    </source>
</reference>
<dbReference type="Proteomes" id="UP000826195">
    <property type="component" value="Unassembled WGS sequence"/>
</dbReference>
<protein>
    <submittedName>
        <fullName evidence="2">Uncharacterized protein</fullName>
    </submittedName>
</protein>
<organism evidence="2 3">
    <name type="scientific">Cotesia glomerata</name>
    <name type="common">Lepidopteran parasitic wasp</name>
    <name type="synonym">Apanteles glomeratus</name>
    <dbReference type="NCBI Taxonomy" id="32391"/>
    <lineage>
        <taxon>Eukaryota</taxon>
        <taxon>Metazoa</taxon>
        <taxon>Ecdysozoa</taxon>
        <taxon>Arthropoda</taxon>
        <taxon>Hexapoda</taxon>
        <taxon>Insecta</taxon>
        <taxon>Pterygota</taxon>
        <taxon>Neoptera</taxon>
        <taxon>Endopterygota</taxon>
        <taxon>Hymenoptera</taxon>
        <taxon>Apocrita</taxon>
        <taxon>Ichneumonoidea</taxon>
        <taxon>Braconidae</taxon>
        <taxon>Microgastrinae</taxon>
        <taxon>Cotesia</taxon>
    </lineage>
</organism>
<evidence type="ECO:0000313" key="2">
    <source>
        <dbReference type="EMBL" id="KAH0567820.1"/>
    </source>
</evidence>
<accession>A0AAV7J4K5</accession>
<gene>
    <name evidence="2" type="ORF">KQX54_014477</name>
</gene>
<sequence>MLDQPRLLAVVNASLIKEKVTMVKMPNDSDPEKVYVIEWRTPKTKEPLGGWPCYHALVISISASKVSLEKKLKLINGIVSPGPKTPQPIKMDSLSDNESDIDDFHTSDGHLLEKNNSFDYDKELKLMNKEVSDEDLGDLPEGPRAPKIRKIALSHNLDTEENNYLKR</sequence>
<name>A0AAV7J4K5_COTGL</name>
<dbReference type="EMBL" id="JAHXZJ010000001">
    <property type="protein sequence ID" value="KAH0567820.1"/>
    <property type="molecule type" value="Genomic_DNA"/>
</dbReference>
<comment type="caution">
    <text evidence="2">The sequence shown here is derived from an EMBL/GenBank/DDBJ whole genome shotgun (WGS) entry which is preliminary data.</text>
</comment>